<dbReference type="RefSeq" id="WP_226747496.1">
    <property type="nucleotide sequence ID" value="NZ_JAJATZ010000002.1"/>
</dbReference>
<protein>
    <recommendedName>
        <fullName evidence="3">ArsR family transcriptional regulator</fullName>
    </recommendedName>
</protein>
<evidence type="ECO:0000313" key="1">
    <source>
        <dbReference type="EMBL" id="MCB5198582.1"/>
    </source>
</evidence>
<organism evidence="1 2">
    <name type="scientific">Loktanella gaetbuli</name>
    <dbReference type="NCBI Taxonomy" id="2881335"/>
    <lineage>
        <taxon>Bacteria</taxon>
        <taxon>Pseudomonadati</taxon>
        <taxon>Pseudomonadota</taxon>
        <taxon>Alphaproteobacteria</taxon>
        <taxon>Rhodobacterales</taxon>
        <taxon>Roseobacteraceae</taxon>
        <taxon>Loktanella</taxon>
    </lineage>
</organism>
<evidence type="ECO:0008006" key="3">
    <source>
        <dbReference type="Google" id="ProtNLM"/>
    </source>
</evidence>
<dbReference type="EMBL" id="JAJATZ010000002">
    <property type="protein sequence ID" value="MCB5198582.1"/>
    <property type="molecule type" value="Genomic_DNA"/>
</dbReference>
<proteinExistence type="predicted"/>
<keyword evidence="2" id="KW-1185">Reference proteome</keyword>
<reference evidence="1" key="1">
    <citation type="submission" date="2021-10" db="EMBL/GenBank/DDBJ databases">
        <title>Loktanella gaetbuli sp. nov., isolated from a tidal flat.</title>
        <authorList>
            <person name="Park S."/>
            <person name="Yoon J.-H."/>
        </authorList>
    </citation>
    <scope>NUCLEOTIDE SEQUENCE</scope>
    <source>
        <strain evidence="1">TSTF-M6</strain>
    </source>
</reference>
<comment type="caution">
    <text evidence="1">The sequence shown here is derived from an EMBL/GenBank/DDBJ whole genome shotgun (WGS) entry which is preliminary data.</text>
</comment>
<dbReference type="Proteomes" id="UP001138961">
    <property type="component" value="Unassembled WGS sequence"/>
</dbReference>
<evidence type="ECO:0000313" key="2">
    <source>
        <dbReference type="Proteomes" id="UP001138961"/>
    </source>
</evidence>
<sequence length="102" mass="11640">MLRQWANSVVRIETEKRRLEILEYLLGTPRYEAAASLLRLNCQRLGVPSTMDQTVAALQWLEEQELISVRRHADEIIARITVDGREVADGTRTVPGVMRPDP</sequence>
<accession>A0ABS8BS53</accession>
<gene>
    <name evidence="1" type="ORF">LGQ03_04965</name>
</gene>
<name>A0ABS8BS53_9RHOB</name>